<evidence type="ECO:0000256" key="5">
    <source>
        <dbReference type="SAM" id="MobiDB-lite"/>
    </source>
</evidence>
<dbReference type="InterPro" id="IPR038765">
    <property type="entry name" value="Papain-like_cys_pep_sf"/>
</dbReference>
<proteinExistence type="inferred from homology"/>
<evidence type="ECO:0000256" key="3">
    <source>
        <dbReference type="ARBA" id="ARBA00022801"/>
    </source>
</evidence>
<evidence type="ECO:0000256" key="6">
    <source>
        <dbReference type="SAM" id="SignalP"/>
    </source>
</evidence>
<feature type="chain" id="PRO_5044332795" evidence="6">
    <location>
        <begin position="27"/>
        <end position="547"/>
    </location>
</feature>
<evidence type="ECO:0000256" key="2">
    <source>
        <dbReference type="ARBA" id="ARBA00022670"/>
    </source>
</evidence>
<keyword evidence="2" id="KW-0645">Protease</keyword>
<feature type="region of interest" description="Disordered" evidence="5">
    <location>
        <begin position="21"/>
        <end position="188"/>
    </location>
</feature>
<sequence>MSRRLLRAACIAAVVVTAGPYPTTHAKPAPGTPSAPATARQSPGAADRAASAAPRPRPSPTGAGAAGGSGRQAPGPAPRQNPGSRGRTAPQGIEALDAVTPRAAGADGATNATPQQSPGSGGATPRRSSDAGGTTGSRATGAGDGSASRAPGTAAPQTAAPQTAAPQATGSAEAGATGPRASAVQGAAGAPAALGVGGLLAELRGLYRQAEEAAEAYNATEVALKAGQDEERRLSAALGKARTALGAEKAAAGRMARAQYQGARGFSPYARMLLTGDPQAAQDQRRLTAREGARRARVLARLTRGEHQADVLATAARKSLDTQQSLTEQRKRQKQQVDLKLKQVERMLASLSPEQLTQLGTREAADTATAQRRLLDSGRLATTPRTPTAAGGAALTYATEQIGKPYVWGAEGPGSFDCSGLTSQAWAHAGRSIPRTSQEQWAQLPKVPLDELRPGDLVVYFPTATHVALYVGDGKVIQAPRPGAKVKVSPIAANPLLGAVRPDPDGAPLAAFTPPPIPEAEGGDDSGYSAESAPAEDADDADATSAT</sequence>
<feature type="compositionally biased region" description="Acidic residues" evidence="5">
    <location>
        <begin position="534"/>
        <end position="547"/>
    </location>
</feature>
<dbReference type="SUPFAM" id="SSF54001">
    <property type="entry name" value="Cysteine proteinases"/>
    <property type="match status" value="1"/>
</dbReference>
<dbReference type="GO" id="GO:0006508">
    <property type="term" value="P:proteolysis"/>
    <property type="evidence" value="ECO:0007669"/>
    <property type="project" value="UniProtKB-KW"/>
</dbReference>
<dbReference type="RefSeq" id="WP_369777846.1">
    <property type="nucleotide sequence ID" value="NZ_CP165727.1"/>
</dbReference>
<evidence type="ECO:0000256" key="1">
    <source>
        <dbReference type="ARBA" id="ARBA00007074"/>
    </source>
</evidence>
<feature type="compositionally biased region" description="Low complexity" evidence="5">
    <location>
        <begin position="130"/>
        <end position="170"/>
    </location>
</feature>
<dbReference type="InterPro" id="IPR000064">
    <property type="entry name" value="NLP_P60_dom"/>
</dbReference>
<evidence type="ECO:0000259" key="7">
    <source>
        <dbReference type="PROSITE" id="PS51935"/>
    </source>
</evidence>
<feature type="signal peptide" evidence="6">
    <location>
        <begin position="1"/>
        <end position="26"/>
    </location>
</feature>
<feature type="region of interest" description="Disordered" evidence="5">
    <location>
        <begin position="496"/>
        <end position="547"/>
    </location>
</feature>
<protein>
    <submittedName>
        <fullName evidence="8">NlpC/P60 family protein</fullName>
    </submittedName>
</protein>
<feature type="compositionally biased region" description="Low complexity" evidence="5">
    <location>
        <begin position="379"/>
        <end position="389"/>
    </location>
</feature>
<dbReference type="PANTHER" id="PTHR47359">
    <property type="entry name" value="PEPTIDOGLYCAN DL-ENDOPEPTIDASE CWLO"/>
    <property type="match status" value="1"/>
</dbReference>
<evidence type="ECO:0000313" key="8">
    <source>
        <dbReference type="EMBL" id="XDV64071.1"/>
    </source>
</evidence>
<dbReference type="AlphaFoldDB" id="A0AB39Y4P9"/>
<feature type="domain" description="NlpC/P60" evidence="7">
    <location>
        <begin position="388"/>
        <end position="509"/>
    </location>
</feature>
<keyword evidence="4" id="KW-0788">Thiol protease</keyword>
<comment type="similarity">
    <text evidence="1">Belongs to the peptidase C40 family.</text>
</comment>
<dbReference type="EMBL" id="CP165727">
    <property type="protein sequence ID" value="XDV64071.1"/>
    <property type="molecule type" value="Genomic_DNA"/>
</dbReference>
<reference evidence="8" key="1">
    <citation type="submission" date="2024-08" db="EMBL/GenBank/DDBJ databases">
        <authorList>
            <person name="Yu S.T."/>
        </authorList>
    </citation>
    <scope>NUCLEOTIDE SEQUENCE</scope>
    <source>
        <strain evidence="8">R33</strain>
    </source>
</reference>
<gene>
    <name evidence="8" type="ORF">AB5J51_14565</name>
</gene>
<organism evidence="8">
    <name type="scientific">Streptomyces sp. R33</name>
    <dbReference type="NCBI Taxonomy" id="3238629"/>
    <lineage>
        <taxon>Bacteria</taxon>
        <taxon>Bacillati</taxon>
        <taxon>Actinomycetota</taxon>
        <taxon>Actinomycetes</taxon>
        <taxon>Kitasatosporales</taxon>
        <taxon>Streptomycetaceae</taxon>
        <taxon>Streptomyces</taxon>
    </lineage>
</organism>
<dbReference type="Pfam" id="PF00877">
    <property type="entry name" value="NLPC_P60"/>
    <property type="match status" value="1"/>
</dbReference>
<feature type="region of interest" description="Disordered" evidence="5">
    <location>
        <begin position="361"/>
        <end position="389"/>
    </location>
</feature>
<feature type="compositionally biased region" description="Low complexity" evidence="5">
    <location>
        <begin position="26"/>
        <end position="54"/>
    </location>
</feature>
<dbReference type="PANTHER" id="PTHR47359:SF3">
    <property type="entry name" value="NLP_P60 DOMAIN-CONTAINING PROTEIN-RELATED"/>
    <property type="match status" value="1"/>
</dbReference>
<dbReference type="InterPro" id="IPR051794">
    <property type="entry name" value="PG_Endopeptidase_C40"/>
</dbReference>
<keyword evidence="6" id="KW-0732">Signal</keyword>
<dbReference type="GO" id="GO:0008234">
    <property type="term" value="F:cysteine-type peptidase activity"/>
    <property type="evidence" value="ECO:0007669"/>
    <property type="project" value="UniProtKB-KW"/>
</dbReference>
<dbReference type="PROSITE" id="PS51935">
    <property type="entry name" value="NLPC_P60"/>
    <property type="match status" value="1"/>
</dbReference>
<name>A0AB39Y4P9_9ACTN</name>
<accession>A0AB39Y4P9</accession>
<evidence type="ECO:0000256" key="4">
    <source>
        <dbReference type="ARBA" id="ARBA00022807"/>
    </source>
</evidence>
<keyword evidence="3" id="KW-0378">Hydrolase</keyword>
<dbReference type="Gene3D" id="3.90.1720.10">
    <property type="entry name" value="endopeptidase domain like (from Nostoc punctiforme)"/>
    <property type="match status" value="1"/>
</dbReference>